<evidence type="ECO:0000256" key="1">
    <source>
        <dbReference type="ARBA" id="ARBA00008580"/>
    </source>
</evidence>
<reference evidence="3 4" key="2">
    <citation type="submission" date="2015-02" db="EMBL/GenBank/DDBJ databases">
        <title>The complete genome of Sphingomonas hengshuiensis sp. WHSC-8 isolated from soil of Hengshui Lake.</title>
        <authorList>
            <person name="Wei S."/>
            <person name="Guo J."/>
            <person name="Su C."/>
            <person name="Wu R."/>
            <person name="Zhang Z."/>
            <person name="Liang K."/>
            <person name="Li H."/>
            <person name="Wang T."/>
            <person name="Liu H."/>
            <person name="Zhang C."/>
            <person name="Li Z."/>
            <person name="Wang Q."/>
            <person name="Meng J."/>
        </authorList>
    </citation>
    <scope>NUCLEOTIDE SEQUENCE [LARGE SCALE GENOMIC DNA]</scope>
    <source>
        <strain evidence="3 4">WHSC-8</strain>
    </source>
</reference>
<accession>A0A7U4LFL7</accession>
<evidence type="ECO:0000256" key="2">
    <source>
        <dbReference type="ARBA" id="ARBA00022649"/>
    </source>
</evidence>
<proteinExistence type="inferred from homology"/>
<protein>
    <submittedName>
        <fullName evidence="3">Addiction module antitoxin</fullName>
    </submittedName>
</protein>
<comment type="similarity">
    <text evidence="1">Belongs to the ParD antitoxin family.</text>
</comment>
<dbReference type="RefSeq" id="WP_044332969.1">
    <property type="nucleotide sequence ID" value="NZ_CP010836.1"/>
</dbReference>
<dbReference type="PANTHER" id="PTHR36582">
    <property type="entry name" value="ANTITOXIN PARD"/>
    <property type="match status" value="1"/>
</dbReference>
<dbReference type="AlphaFoldDB" id="A0A7U4LFL7"/>
<keyword evidence="4" id="KW-1185">Reference proteome</keyword>
<keyword evidence="2" id="KW-1277">Toxin-antitoxin system</keyword>
<dbReference type="Proteomes" id="UP000032300">
    <property type="component" value="Chromosome"/>
</dbReference>
<evidence type="ECO:0000313" key="4">
    <source>
        <dbReference type="Proteomes" id="UP000032300"/>
    </source>
</evidence>
<dbReference type="OrthoDB" id="9811310at2"/>
<dbReference type="GO" id="GO:0006355">
    <property type="term" value="P:regulation of DNA-templated transcription"/>
    <property type="evidence" value="ECO:0007669"/>
    <property type="project" value="InterPro"/>
</dbReference>
<name>A0A7U4LFL7_9SPHN</name>
<dbReference type="InterPro" id="IPR010985">
    <property type="entry name" value="Ribbon_hlx_hlx"/>
</dbReference>
<organism evidence="3 4">
    <name type="scientific">Sphingomonas hengshuiensis</name>
    <dbReference type="NCBI Taxonomy" id="1609977"/>
    <lineage>
        <taxon>Bacteria</taxon>
        <taxon>Pseudomonadati</taxon>
        <taxon>Pseudomonadota</taxon>
        <taxon>Alphaproteobacteria</taxon>
        <taxon>Sphingomonadales</taxon>
        <taxon>Sphingomonadaceae</taxon>
        <taxon>Sphingomonas</taxon>
    </lineage>
</organism>
<reference evidence="3 4" key="1">
    <citation type="journal article" date="2015" name="Int. J. Syst. Evol. Microbiol.">
        <title>Sphingomonas hengshuiensis sp. nov., isolated from lake wetland.</title>
        <authorList>
            <person name="Wei S."/>
            <person name="Wang T."/>
            <person name="Liu H."/>
            <person name="Zhang C."/>
            <person name="Guo J."/>
            <person name="Wang Q."/>
            <person name="Liang K."/>
            <person name="Zhang Z."/>
        </authorList>
    </citation>
    <scope>NUCLEOTIDE SEQUENCE [LARGE SCALE GENOMIC DNA]</scope>
    <source>
        <strain evidence="3 4">WHSC-8</strain>
    </source>
</reference>
<dbReference type="PANTHER" id="PTHR36582:SF2">
    <property type="entry name" value="ANTITOXIN PARD"/>
    <property type="match status" value="1"/>
</dbReference>
<gene>
    <name evidence="3" type="ORF">TS85_14015</name>
</gene>
<dbReference type="Gene3D" id="6.10.10.120">
    <property type="entry name" value="Antitoxin ParD1-like"/>
    <property type="match status" value="1"/>
</dbReference>
<dbReference type="EMBL" id="CP010836">
    <property type="protein sequence ID" value="AJP72654.1"/>
    <property type="molecule type" value="Genomic_DNA"/>
</dbReference>
<dbReference type="InterPro" id="IPR022789">
    <property type="entry name" value="ParD"/>
</dbReference>
<dbReference type="InterPro" id="IPR038296">
    <property type="entry name" value="ParD_sf"/>
</dbReference>
<dbReference type="KEGG" id="sphi:TS85_14015"/>
<dbReference type="SUPFAM" id="SSF47598">
    <property type="entry name" value="Ribbon-helix-helix"/>
    <property type="match status" value="1"/>
</dbReference>
<sequence>MSKPMNLNVRISGPLSDFVSRNVGEEGLYENVSEYVRDLIRRDKERVEREMFEALKAELQRAFASPEEDAVYVDRESFLERLRARHR</sequence>
<evidence type="ECO:0000313" key="3">
    <source>
        <dbReference type="EMBL" id="AJP72654.1"/>
    </source>
</evidence>